<keyword evidence="3" id="KW-0808">Transferase</keyword>
<keyword evidence="4" id="KW-1185">Reference proteome</keyword>
<feature type="compositionally biased region" description="Basic residues" evidence="1">
    <location>
        <begin position="1"/>
        <end position="16"/>
    </location>
</feature>
<protein>
    <submittedName>
        <fullName evidence="3">Class I SAM-dependent methyltransferase</fullName>
    </submittedName>
</protein>
<dbReference type="EMBL" id="SMSJ01000017">
    <property type="protein sequence ID" value="TDH61793.1"/>
    <property type="molecule type" value="Genomic_DNA"/>
</dbReference>
<dbReference type="Gene3D" id="3.40.50.150">
    <property type="entry name" value="Vaccinia Virus protein VP39"/>
    <property type="match status" value="1"/>
</dbReference>
<evidence type="ECO:0000259" key="2">
    <source>
        <dbReference type="Pfam" id="PF08241"/>
    </source>
</evidence>
<name>A0A4R5QFU8_9PROT</name>
<dbReference type="GO" id="GO:0008757">
    <property type="term" value="F:S-adenosylmethionine-dependent methyltransferase activity"/>
    <property type="evidence" value="ECO:0007669"/>
    <property type="project" value="InterPro"/>
</dbReference>
<dbReference type="OrthoDB" id="2548453at2"/>
<feature type="domain" description="Methyltransferase type 11" evidence="2">
    <location>
        <begin position="104"/>
        <end position="213"/>
    </location>
</feature>
<comment type="caution">
    <text evidence="3">The sequence shown here is derived from an EMBL/GenBank/DDBJ whole genome shotgun (WGS) entry which is preliminary data.</text>
</comment>
<dbReference type="InterPro" id="IPR013216">
    <property type="entry name" value="Methyltransf_11"/>
</dbReference>
<evidence type="ECO:0000313" key="4">
    <source>
        <dbReference type="Proteomes" id="UP000295096"/>
    </source>
</evidence>
<evidence type="ECO:0000256" key="1">
    <source>
        <dbReference type="SAM" id="MobiDB-lite"/>
    </source>
</evidence>
<gene>
    <name evidence="3" type="ORF">E2C06_14745</name>
</gene>
<dbReference type="InterPro" id="IPR029063">
    <property type="entry name" value="SAM-dependent_MTases_sf"/>
</dbReference>
<evidence type="ECO:0000313" key="3">
    <source>
        <dbReference type="EMBL" id="TDH61793.1"/>
    </source>
</evidence>
<dbReference type="Pfam" id="PF08241">
    <property type="entry name" value="Methyltransf_11"/>
    <property type="match status" value="1"/>
</dbReference>
<feature type="region of interest" description="Disordered" evidence="1">
    <location>
        <begin position="1"/>
        <end position="21"/>
    </location>
</feature>
<proteinExistence type="predicted"/>
<dbReference type="GO" id="GO:0032259">
    <property type="term" value="P:methylation"/>
    <property type="evidence" value="ECO:0007669"/>
    <property type="project" value="UniProtKB-KW"/>
</dbReference>
<organism evidence="3 4">
    <name type="scientific">Dankookia rubra</name>
    <dbReference type="NCBI Taxonomy" id="1442381"/>
    <lineage>
        <taxon>Bacteria</taxon>
        <taxon>Pseudomonadati</taxon>
        <taxon>Pseudomonadota</taxon>
        <taxon>Alphaproteobacteria</taxon>
        <taxon>Acetobacterales</taxon>
        <taxon>Roseomonadaceae</taxon>
        <taxon>Dankookia</taxon>
    </lineage>
</organism>
<dbReference type="Proteomes" id="UP000295096">
    <property type="component" value="Unassembled WGS sequence"/>
</dbReference>
<sequence length="456" mass="50485">MRNGRCRRRPPKRCRGSRPGPGILPRRCGRLSPDAVPDAATTMIEHLQKLCDAYDWADPHIDEILRRYLRITPSFQRKQWEFAMIYRALDSSGLLNPDARGIAFGAGRERLLYALSNRVRHVLATDLYGQHSAWVGARTAAPKQFLLEAAPFEVDPARLDAAYMDMRHVEHGGEPVDFCYSSCAFEHIGTEDAHFLEHLRGVSRILRPGGVYALTTELRYGPTLPVPHNFFFSLDHLIDLAMRSGLAMHPVFDARLARNTLNAPNIDGLEFGIAAARLWQPSITPWRQGIVFTSALLILRKQAPALRPQVLGYAETEGWVHAQLRRLNTELWKSWQSIAPDALVRAPAIGHEDFAQPGKPAGPFLHTAWTSFGEGRVAVRITPPDDGTARPGQPVALRVSSRPVGGKVDPQPVLVLTTEGGDAGGEFLAEPGKVYAVVGTGPWQPARTWGILARRV</sequence>
<keyword evidence="3" id="KW-0489">Methyltransferase</keyword>
<dbReference type="SUPFAM" id="SSF53335">
    <property type="entry name" value="S-adenosyl-L-methionine-dependent methyltransferases"/>
    <property type="match status" value="1"/>
</dbReference>
<dbReference type="AlphaFoldDB" id="A0A4R5QFU8"/>
<reference evidence="3 4" key="1">
    <citation type="journal article" date="2016" name="J. Microbiol.">
        <title>Dankookia rubra gen. nov., sp. nov., an alphaproteobacterium isolated from sediment of a shallow stream.</title>
        <authorList>
            <person name="Kim W.H."/>
            <person name="Kim D.H."/>
            <person name="Kang K."/>
            <person name="Ahn T.Y."/>
        </authorList>
    </citation>
    <scope>NUCLEOTIDE SEQUENCE [LARGE SCALE GENOMIC DNA]</scope>
    <source>
        <strain evidence="3 4">JCM30602</strain>
    </source>
</reference>
<accession>A0A4R5QFU8</accession>